<dbReference type="EMBL" id="CAKJVE010000004">
    <property type="protein sequence ID" value="CAG9702806.1"/>
    <property type="molecule type" value="Genomic_DNA"/>
</dbReference>
<reference evidence="2 3" key="1">
    <citation type="submission" date="2018-06" db="EMBL/GenBank/DDBJ databases">
        <authorList>
            <consortium name="IHU Genomes"/>
        </authorList>
    </citation>
    <scope>NUCLEOTIDE SEQUENCE [LARGE SCALE GENOMIC DNA]</scope>
    <source>
        <strain evidence="2 3">NEC25</strain>
    </source>
</reference>
<dbReference type="Pfam" id="PF01547">
    <property type="entry name" value="SBP_bac_1"/>
    <property type="match status" value="1"/>
</dbReference>
<dbReference type="PANTHER" id="PTHR43649:SF12">
    <property type="entry name" value="DIACETYLCHITOBIOSE BINDING PROTEIN DASA"/>
    <property type="match status" value="1"/>
</dbReference>
<evidence type="ECO:0000313" key="1">
    <source>
        <dbReference type="EMBL" id="CAG9702806.1"/>
    </source>
</evidence>
<dbReference type="PROSITE" id="PS51257">
    <property type="entry name" value="PROKAR_LIPOPROTEIN"/>
    <property type="match status" value="1"/>
</dbReference>
<dbReference type="GeneID" id="68879389"/>
<dbReference type="AlphaFoldDB" id="A0A650MX18"/>
<dbReference type="Proteomes" id="UP000789738">
    <property type="component" value="Unassembled WGS sequence"/>
</dbReference>
<dbReference type="Proteomes" id="UP000431451">
    <property type="component" value="Unassembled WGS sequence"/>
</dbReference>
<protein>
    <submittedName>
        <fullName evidence="2">Multiple sugar-binding protein</fullName>
    </submittedName>
</protein>
<organism evidence="2 3">
    <name type="scientific">Clostridium neonatale</name>
    <dbReference type="NCBI Taxonomy" id="137838"/>
    <lineage>
        <taxon>Bacteria</taxon>
        <taxon>Bacillati</taxon>
        <taxon>Bacillota</taxon>
        <taxon>Clostridia</taxon>
        <taxon>Eubacteriales</taxon>
        <taxon>Clostridiaceae</taxon>
        <taxon>Clostridium</taxon>
    </lineage>
</organism>
<dbReference type="InterPro" id="IPR006059">
    <property type="entry name" value="SBP"/>
</dbReference>
<gene>
    <name evidence="2" type="primary">msmE_9</name>
    <name evidence="1" type="synonym">msmE</name>
    <name evidence="1" type="ORF">CNEO_40174</name>
    <name evidence="2" type="ORF">CNEONATNEC25_03848</name>
</gene>
<evidence type="ECO:0000313" key="3">
    <source>
        <dbReference type="Proteomes" id="UP000431451"/>
    </source>
</evidence>
<evidence type="ECO:0000313" key="2">
    <source>
        <dbReference type="EMBL" id="VCT86237.1"/>
    </source>
</evidence>
<dbReference type="SUPFAM" id="SSF53850">
    <property type="entry name" value="Periplasmic binding protein-like II"/>
    <property type="match status" value="1"/>
</dbReference>
<dbReference type="InterPro" id="IPR050490">
    <property type="entry name" value="Bact_solute-bd_prot1"/>
</dbReference>
<reference evidence="1" key="2">
    <citation type="submission" date="2021-10" db="EMBL/GenBank/DDBJ databases">
        <authorList>
            <person name="Mesa V."/>
        </authorList>
    </citation>
    <scope>NUCLEOTIDE SEQUENCE</scope>
    <source>
        <strain evidence="1">CC3_PB</strain>
    </source>
</reference>
<accession>A0A650MX18</accession>
<name>A0A650MX18_9CLOT</name>
<dbReference type="EMBL" id="UWJD01000003">
    <property type="protein sequence ID" value="VCT86237.1"/>
    <property type="molecule type" value="Genomic_DNA"/>
</dbReference>
<dbReference type="PANTHER" id="PTHR43649">
    <property type="entry name" value="ARABINOSE-BINDING PROTEIN-RELATED"/>
    <property type="match status" value="1"/>
</dbReference>
<dbReference type="Gene3D" id="3.40.190.10">
    <property type="entry name" value="Periplasmic binding protein-like II"/>
    <property type="match status" value="1"/>
</dbReference>
<proteinExistence type="predicted"/>
<dbReference type="RefSeq" id="WP_230132324.1">
    <property type="nucleotide sequence ID" value="NZ_CAKJVD010000078.1"/>
</dbReference>
<sequence length="481" mass="54754">MMKKLCAVVFILLFTLTGCGIGVDIVEYGNEGKNLDNSNEIIKTDKEEKVTLNIVDWSDSTKKSREKLNDRFMKDHPNVTINYTTLTQAQFNETMLSGIRSGNAPDLFPLPSTVFFSTAINEGWFIPLNRYLDSNFFSSLKDNVFKQNITTKEESIYLLPEAEEIPSTLIFYNKKVLKEAGISLNQLPTTWEEFLNITKLVSEKGNGKYFGIVTSGAQKNRIDLELRSFAEVAGARLGPAGQIFLNNGENQFDSPQVMEALDFYNELYQNGCFHPDSASLSAPEARNIFAENKAAFIVQGSWCIPVWEEDNPDLDFGVMKIPDKNKSQSSKMIRPFTKGWMGISSSSKHPDIAAEYLEYLYSYEYQKELVKKGGFVSIRNDLGEEDIEDEVMKCYYQLSMEQSIEVINPIEKNEYLELVYTNLPQLIPDFGDISSSILSGDKNYKDKMKDYSNKLQEKLKMSIDSVKKKYPVKIDDFNYSD</sequence>